<accession>A0A1J0LU66</accession>
<dbReference type="EMBL" id="AP025593">
    <property type="protein sequence ID" value="BDG16930.1"/>
    <property type="molecule type" value="Genomic_DNA"/>
</dbReference>
<dbReference type="Pfam" id="PF04029">
    <property type="entry name" value="2-ph_phosp"/>
    <property type="match status" value="1"/>
</dbReference>
<sequence length="237" mass="25455">MCRVDLCLRPSPGPLILVEVLPAGSVLTRLLALGAKGVWVAPGPKVARLLAESLGKEALLLGEVEGFPPEGFHGRLSLLDLEKTEVKGKEAVLVAPFLNASVLPEEREVYLASLRNAKAVVGLAKTLPNPTLRPSGAPEPLLSAVVALGFLQKRLSPEAQSLATALLKAFPDPQEALFQSPEGQALHKEGRTEELAWASLIGVDPVVPRLAETRFFPKETYGLSQNRYAQRYVAWSG</sequence>
<name>A0A1J0LU66_THEBO</name>
<evidence type="ECO:0000313" key="5">
    <source>
        <dbReference type="Proteomes" id="UP000831120"/>
    </source>
</evidence>
<proteinExistence type="predicted"/>
<evidence type="ECO:0000256" key="1">
    <source>
        <dbReference type="ARBA" id="ARBA00021948"/>
    </source>
</evidence>
<dbReference type="Gene3D" id="3.90.1560.10">
    <property type="entry name" value="ComB-like"/>
    <property type="match status" value="1"/>
</dbReference>
<evidence type="ECO:0000313" key="3">
    <source>
        <dbReference type="EMBL" id="BDG16930.1"/>
    </source>
</evidence>
<dbReference type="GO" id="GO:0050532">
    <property type="term" value="F:2-phosphosulfolactate phosphatase activity"/>
    <property type="evidence" value="ECO:0007669"/>
    <property type="project" value="InterPro"/>
</dbReference>
<evidence type="ECO:0000313" key="4">
    <source>
        <dbReference type="Proteomes" id="UP000182993"/>
    </source>
</evidence>
<dbReference type="RefSeq" id="WP_071677426.1">
    <property type="nucleotide sequence ID" value="NZ_AP025593.1"/>
</dbReference>
<dbReference type="STRING" id="56956.A0O31_01660"/>
<dbReference type="Proteomes" id="UP000182993">
    <property type="component" value="Chromosome"/>
</dbReference>
<dbReference type="EMBL" id="CP016312">
    <property type="protein sequence ID" value="APD09768.1"/>
    <property type="molecule type" value="Genomic_DNA"/>
</dbReference>
<reference evidence="4" key="1">
    <citation type="submission" date="2016-06" db="EMBL/GenBank/DDBJ databases">
        <title>Whole genome sequencing of Thermus brockianus strain GE-1.</title>
        <authorList>
            <person name="Schaefers C."/>
            <person name="Blank S."/>
            <person name="Wiebusch S."/>
            <person name="Elleuche S."/>
            <person name="Antranikian G."/>
        </authorList>
    </citation>
    <scope>NUCLEOTIDE SEQUENCE [LARGE SCALE GENOMIC DNA]</scope>
    <source>
        <strain evidence="4">GE-1</strain>
    </source>
</reference>
<keyword evidence="5" id="KW-1185">Reference proteome</keyword>
<dbReference type="Proteomes" id="UP000831120">
    <property type="component" value="Chromosome"/>
</dbReference>
<dbReference type="KEGG" id="tbc:A0O31_01660"/>
<dbReference type="GO" id="GO:0000287">
    <property type="term" value="F:magnesium ion binding"/>
    <property type="evidence" value="ECO:0007669"/>
    <property type="project" value="InterPro"/>
</dbReference>
<protein>
    <recommendedName>
        <fullName evidence="1">Probable 2-phosphosulfolactate phosphatase</fullName>
    </recommendedName>
</protein>
<dbReference type="InterPro" id="IPR036702">
    <property type="entry name" value="ComB-like_sf"/>
</dbReference>
<gene>
    <name evidence="2" type="ORF">A0O31_01660</name>
    <name evidence="3" type="ORF">TbrSNM41_16640</name>
</gene>
<reference evidence="2" key="2">
    <citation type="journal article" date="2017" name="Stand. Genomic Sci.">
        <title>Complete genome sequence of Thermus brockianus GE-1 reveals key enzymes of xylan/xylose metabolism.</title>
        <authorList>
            <person name="Schaefers C."/>
            <person name="Blank S."/>
            <person name="Wiebusch S."/>
            <person name="Elleuche S."/>
            <person name="Antranikian G."/>
        </authorList>
    </citation>
    <scope>NUCLEOTIDE SEQUENCE</scope>
    <source>
        <strain evidence="2">GE-1</strain>
    </source>
</reference>
<evidence type="ECO:0000313" key="2">
    <source>
        <dbReference type="EMBL" id="APD09768.1"/>
    </source>
</evidence>
<reference evidence="3 5" key="3">
    <citation type="journal article" date="2022" name="Microbiol. Resour. Announc.">
        <title>Complete Genome Sequences of Thermus Strains Isolated from Senami Hot Spring in Japan.</title>
        <authorList>
            <person name="Miyazaki K."/>
        </authorList>
    </citation>
    <scope>NUCLEOTIDE SEQUENCE [LARGE SCALE GENOMIC DNA]</scope>
    <source>
        <strain evidence="3 5">SNM4-1</strain>
    </source>
</reference>
<dbReference type="AlphaFoldDB" id="A0A1J0LU66"/>
<dbReference type="InterPro" id="IPR005238">
    <property type="entry name" value="ComB-like"/>
</dbReference>
<organism evidence="2 4">
    <name type="scientific">Thermus brockianus</name>
    <dbReference type="NCBI Taxonomy" id="56956"/>
    <lineage>
        <taxon>Bacteria</taxon>
        <taxon>Thermotogati</taxon>
        <taxon>Deinococcota</taxon>
        <taxon>Deinococci</taxon>
        <taxon>Thermales</taxon>
        <taxon>Thermaceae</taxon>
        <taxon>Thermus</taxon>
    </lineage>
</organism>
<dbReference type="OrthoDB" id="9780496at2"/>
<dbReference type="SUPFAM" id="SSF142823">
    <property type="entry name" value="ComB-like"/>
    <property type="match status" value="1"/>
</dbReference>